<accession>A0ABP4VUR8</accession>
<dbReference type="Proteomes" id="UP001501138">
    <property type="component" value="Unassembled WGS sequence"/>
</dbReference>
<name>A0ABP4VUR8_9MICO</name>
<protein>
    <submittedName>
        <fullName evidence="3">Uncharacterized protein</fullName>
    </submittedName>
</protein>
<proteinExistence type="predicted"/>
<organism evidence="3 4">
    <name type="scientific">Isoptericola hypogeus</name>
    <dbReference type="NCBI Taxonomy" id="300179"/>
    <lineage>
        <taxon>Bacteria</taxon>
        <taxon>Bacillati</taxon>
        <taxon>Actinomycetota</taxon>
        <taxon>Actinomycetes</taxon>
        <taxon>Micrococcales</taxon>
        <taxon>Promicromonosporaceae</taxon>
        <taxon>Isoptericola</taxon>
    </lineage>
</organism>
<evidence type="ECO:0000256" key="2">
    <source>
        <dbReference type="SAM" id="Phobius"/>
    </source>
</evidence>
<dbReference type="RefSeq" id="WP_344250300.1">
    <property type="nucleotide sequence ID" value="NZ_BAAAPM010000009.1"/>
</dbReference>
<keyword evidence="4" id="KW-1185">Reference proteome</keyword>
<feature type="compositionally biased region" description="Polar residues" evidence="1">
    <location>
        <begin position="84"/>
        <end position="93"/>
    </location>
</feature>
<sequence>MRPLLLGIALTLYAIAAFYLLTIVASWRGQIDPADGVAGGVLAAVFSGAAFAVQRTSRHFREPRHRTTGAGAAAHRPAEPAHGRSSTSHGYDG</sequence>
<evidence type="ECO:0000256" key="1">
    <source>
        <dbReference type="SAM" id="MobiDB-lite"/>
    </source>
</evidence>
<evidence type="ECO:0000313" key="3">
    <source>
        <dbReference type="EMBL" id="GAA1738629.1"/>
    </source>
</evidence>
<keyword evidence="2" id="KW-0472">Membrane</keyword>
<dbReference type="EMBL" id="BAAAPM010000009">
    <property type="protein sequence ID" value="GAA1738629.1"/>
    <property type="molecule type" value="Genomic_DNA"/>
</dbReference>
<comment type="caution">
    <text evidence="3">The sequence shown here is derived from an EMBL/GenBank/DDBJ whole genome shotgun (WGS) entry which is preliminary data.</text>
</comment>
<reference evidence="4" key="1">
    <citation type="journal article" date="2019" name="Int. J. Syst. Evol. Microbiol.">
        <title>The Global Catalogue of Microorganisms (GCM) 10K type strain sequencing project: providing services to taxonomists for standard genome sequencing and annotation.</title>
        <authorList>
            <consortium name="The Broad Institute Genomics Platform"/>
            <consortium name="The Broad Institute Genome Sequencing Center for Infectious Disease"/>
            <person name="Wu L."/>
            <person name="Ma J."/>
        </authorList>
    </citation>
    <scope>NUCLEOTIDE SEQUENCE [LARGE SCALE GENOMIC DNA]</scope>
    <source>
        <strain evidence="4">JCM 15589</strain>
    </source>
</reference>
<gene>
    <name evidence="3" type="ORF">GCM10009809_37280</name>
</gene>
<feature type="compositionally biased region" description="Basic residues" evidence="1">
    <location>
        <begin position="57"/>
        <end position="67"/>
    </location>
</feature>
<feature type="transmembrane region" description="Helical" evidence="2">
    <location>
        <begin position="36"/>
        <end position="53"/>
    </location>
</feature>
<feature type="region of interest" description="Disordered" evidence="1">
    <location>
        <begin position="57"/>
        <end position="93"/>
    </location>
</feature>
<keyword evidence="2" id="KW-1133">Transmembrane helix</keyword>
<evidence type="ECO:0000313" key="4">
    <source>
        <dbReference type="Proteomes" id="UP001501138"/>
    </source>
</evidence>
<keyword evidence="2" id="KW-0812">Transmembrane</keyword>